<evidence type="ECO:0000256" key="6">
    <source>
        <dbReference type="ARBA" id="ARBA00022737"/>
    </source>
</evidence>
<evidence type="ECO:0000256" key="4">
    <source>
        <dbReference type="ARBA" id="ARBA00012723"/>
    </source>
</evidence>
<evidence type="ECO:0000256" key="5">
    <source>
        <dbReference type="ARBA" id="ARBA00022729"/>
    </source>
</evidence>
<dbReference type="InterPro" id="IPR036249">
    <property type="entry name" value="Thioredoxin-like_sf"/>
</dbReference>
<feature type="disulfide bond" description="Redox-active" evidence="11">
    <location>
        <begin position="67"/>
        <end position="70"/>
    </location>
</feature>
<evidence type="ECO:0000256" key="11">
    <source>
        <dbReference type="PIRSR" id="PIRSR605792-51"/>
    </source>
</evidence>
<dbReference type="GO" id="GO:0003756">
    <property type="term" value="F:protein disulfide isomerase activity"/>
    <property type="evidence" value="ECO:0007669"/>
    <property type="project" value="UniProtKB-EC"/>
</dbReference>
<comment type="subcellular location">
    <subcellularLocation>
        <location evidence="2">Endoplasmic reticulum lumen</location>
    </subcellularLocation>
</comment>
<dbReference type="CDD" id="cd02961">
    <property type="entry name" value="PDI_a_family"/>
    <property type="match status" value="1"/>
</dbReference>
<keyword evidence="7" id="KW-0256">Endoplasmic reticulum</keyword>
<dbReference type="GO" id="GO:0005788">
    <property type="term" value="C:endoplasmic reticulum lumen"/>
    <property type="evidence" value="ECO:0007669"/>
    <property type="project" value="UniProtKB-SubCell"/>
</dbReference>
<gene>
    <name evidence="15" type="ORF">BCR42DRAFT_450625</name>
</gene>
<dbReference type="Pfam" id="PF13848">
    <property type="entry name" value="Thioredoxin_6"/>
    <property type="match status" value="1"/>
</dbReference>
<feature type="chain" id="PRO_5012665359" description="protein disulfide-isomerase" evidence="13">
    <location>
        <begin position="21"/>
        <end position="596"/>
    </location>
</feature>
<feature type="region of interest" description="Disordered" evidence="12">
    <location>
        <begin position="545"/>
        <end position="596"/>
    </location>
</feature>
<dbReference type="GO" id="GO:0006457">
    <property type="term" value="P:protein folding"/>
    <property type="evidence" value="ECO:0007669"/>
    <property type="project" value="TreeGrafter"/>
</dbReference>
<feature type="compositionally biased region" description="Basic and acidic residues" evidence="12">
    <location>
        <begin position="566"/>
        <end position="577"/>
    </location>
</feature>
<dbReference type="InterPro" id="IPR005792">
    <property type="entry name" value="Prot_disulphide_isomerase"/>
</dbReference>
<dbReference type="SUPFAM" id="SSF52833">
    <property type="entry name" value="Thioredoxin-like"/>
    <property type="match status" value="3"/>
</dbReference>
<feature type="disulfide bond" description="Redox-active" evidence="11">
    <location>
        <begin position="424"/>
        <end position="427"/>
    </location>
</feature>
<evidence type="ECO:0000256" key="2">
    <source>
        <dbReference type="ARBA" id="ARBA00004319"/>
    </source>
</evidence>
<dbReference type="InterPro" id="IPR013766">
    <property type="entry name" value="Thioredoxin_domain"/>
</dbReference>
<keyword evidence="16" id="KW-1185">Reference proteome</keyword>
<dbReference type="NCBIfam" id="TIGR01130">
    <property type="entry name" value="ER_PDI_fam"/>
    <property type="match status" value="1"/>
</dbReference>
<dbReference type="Pfam" id="PF00085">
    <property type="entry name" value="Thioredoxin"/>
    <property type="match status" value="2"/>
</dbReference>
<evidence type="ECO:0000256" key="10">
    <source>
        <dbReference type="ARBA" id="ARBA00023284"/>
    </source>
</evidence>
<dbReference type="InterPro" id="IPR017937">
    <property type="entry name" value="Thioredoxin_CS"/>
</dbReference>
<keyword evidence="10 11" id="KW-0676">Redox-active center</keyword>
<name>A0A1X2IKM7_9FUNG</name>
<dbReference type="STRING" id="90262.A0A1X2IKM7"/>
<sequence>MRIVSTLLFGVTLFSSLVNADTSSTSTTSSLSPEDDTSQVLVLTDDNFDARLTTDSLLLVKFYTPWCGYCKALAPEYEAAAVALRDMTDKVTMAEVDCSLHEELCIDHDIGSFPTIKLFRNGIPTLYDGPRQSHAITRYLLRQTQPAVTLLEQDDQEALNTLRQLDNTVVVGSGSTHDNNTAYTTFKLLADEWRDRYMFGWIAVTNGSEDDGGNLVLYTRFDDHDDTMDIYTGDRNAIDTIKTFLRHHAIPLFGPMGPDNYLDYEEAALPLAYLFIDSTFMLESFHDPMTALAQHYRGVVNFVYIDADAYPEQADYLGINTTVPDDDDDGPAALTRTSLWPAFVIQDTDFNRFVLSQKMEVNADTIRSHVDRFLEHTLTPFLLSDPIPNAPNDGPVKVVVGTQFQELVTNADHDVLLKVYAPWCGHCKALAPVYQQLGELVQQQSYPLRVASLDGSSNDMPADNPAAFDVDAFPTIAFIEAHTHRVALFPADKDRSLAELVKFIHEQKEIAGKAGKNDPLVMLQLPQDDKDDNGDDDALVTKNDVDSDEIETQQQQMIADDITQSNKHDETTFKVDDDNTSGDDDQIRISQVHDEL</sequence>
<evidence type="ECO:0000256" key="8">
    <source>
        <dbReference type="ARBA" id="ARBA00023157"/>
    </source>
</evidence>
<feature type="signal peptide" evidence="13">
    <location>
        <begin position="1"/>
        <end position="20"/>
    </location>
</feature>
<dbReference type="PANTHER" id="PTHR18929">
    <property type="entry name" value="PROTEIN DISULFIDE ISOMERASE"/>
    <property type="match status" value="1"/>
</dbReference>
<dbReference type="Proteomes" id="UP000193560">
    <property type="component" value="Unassembled WGS sequence"/>
</dbReference>
<accession>A0A1X2IKM7</accession>
<organism evidence="15 16">
    <name type="scientific">Absidia repens</name>
    <dbReference type="NCBI Taxonomy" id="90262"/>
    <lineage>
        <taxon>Eukaryota</taxon>
        <taxon>Fungi</taxon>
        <taxon>Fungi incertae sedis</taxon>
        <taxon>Mucoromycota</taxon>
        <taxon>Mucoromycotina</taxon>
        <taxon>Mucoromycetes</taxon>
        <taxon>Mucorales</taxon>
        <taxon>Cunninghamellaceae</taxon>
        <taxon>Absidia</taxon>
    </lineage>
</organism>
<evidence type="ECO:0000256" key="9">
    <source>
        <dbReference type="ARBA" id="ARBA00023235"/>
    </source>
</evidence>
<evidence type="ECO:0000256" key="1">
    <source>
        <dbReference type="ARBA" id="ARBA00001182"/>
    </source>
</evidence>
<dbReference type="PANTHER" id="PTHR18929:SF132">
    <property type="entry name" value="PROTEIN DISULFIDE-ISOMERASE A3"/>
    <property type="match status" value="1"/>
</dbReference>
<keyword evidence="9" id="KW-0413">Isomerase</keyword>
<dbReference type="FunFam" id="3.40.30.10:FF:000107">
    <property type="entry name" value="Protein disulfide-isomerase 5-2"/>
    <property type="match status" value="1"/>
</dbReference>
<comment type="catalytic activity">
    <reaction evidence="1">
        <text>Catalyzes the rearrangement of -S-S- bonds in proteins.</text>
        <dbReference type="EC" id="5.3.4.1"/>
    </reaction>
</comment>
<keyword evidence="6" id="KW-0677">Repeat</keyword>
<comment type="caution">
    <text evidence="15">The sequence shown here is derived from an EMBL/GenBank/DDBJ whole genome shotgun (WGS) entry which is preliminary data.</text>
</comment>
<evidence type="ECO:0000313" key="15">
    <source>
        <dbReference type="EMBL" id="ORZ18108.1"/>
    </source>
</evidence>
<feature type="compositionally biased region" description="Polar residues" evidence="12">
    <location>
        <begin position="552"/>
        <end position="565"/>
    </location>
</feature>
<evidence type="ECO:0000256" key="12">
    <source>
        <dbReference type="SAM" id="MobiDB-lite"/>
    </source>
</evidence>
<dbReference type="CDD" id="cd02982">
    <property type="entry name" value="PDI_b'_family"/>
    <property type="match status" value="1"/>
</dbReference>
<keyword evidence="5 13" id="KW-0732">Signal</keyword>
<evidence type="ECO:0000256" key="7">
    <source>
        <dbReference type="ARBA" id="ARBA00022824"/>
    </source>
</evidence>
<dbReference type="EC" id="5.3.4.1" evidence="4"/>
<dbReference type="OrthoDB" id="427280at2759"/>
<feature type="domain" description="Thioredoxin" evidence="14">
    <location>
        <begin position="20"/>
        <end position="146"/>
    </location>
</feature>
<dbReference type="PROSITE" id="PS51352">
    <property type="entry name" value="THIOREDOXIN_2"/>
    <property type="match status" value="2"/>
</dbReference>
<reference evidence="15 16" key="1">
    <citation type="submission" date="2016-07" db="EMBL/GenBank/DDBJ databases">
        <title>Pervasive Adenine N6-methylation of Active Genes in Fungi.</title>
        <authorList>
            <consortium name="DOE Joint Genome Institute"/>
            <person name="Mondo S.J."/>
            <person name="Dannebaum R.O."/>
            <person name="Kuo R.C."/>
            <person name="Labutti K."/>
            <person name="Haridas S."/>
            <person name="Kuo A."/>
            <person name="Salamov A."/>
            <person name="Ahrendt S.R."/>
            <person name="Lipzen A."/>
            <person name="Sullivan W."/>
            <person name="Andreopoulos W.B."/>
            <person name="Clum A."/>
            <person name="Lindquist E."/>
            <person name="Daum C."/>
            <person name="Ramamoorthy G.K."/>
            <person name="Gryganskyi A."/>
            <person name="Culley D."/>
            <person name="Magnuson J.K."/>
            <person name="James T.Y."/>
            <person name="O'Malley M.A."/>
            <person name="Stajich J.E."/>
            <person name="Spatafora J.W."/>
            <person name="Visel A."/>
            <person name="Grigoriev I.V."/>
        </authorList>
    </citation>
    <scope>NUCLEOTIDE SEQUENCE [LARGE SCALE GENOMIC DNA]</scope>
    <source>
        <strain evidence="15 16">NRRL 1336</strain>
    </source>
</reference>
<dbReference type="PRINTS" id="PR00421">
    <property type="entry name" value="THIOREDOXIN"/>
</dbReference>
<keyword evidence="8 11" id="KW-1015">Disulfide bond</keyword>
<dbReference type="AlphaFoldDB" id="A0A1X2IKM7"/>
<comment type="similarity">
    <text evidence="3">Belongs to the protein disulfide isomerase family.</text>
</comment>
<dbReference type="PROSITE" id="PS00194">
    <property type="entry name" value="THIOREDOXIN_1"/>
    <property type="match status" value="2"/>
</dbReference>
<dbReference type="Gene3D" id="3.40.30.10">
    <property type="entry name" value="Glutaredoxin"/>
    <property type="match status" value="4"/>
</dbReference>
<evidence type="ECO:0000259" key="14">
    <source>
        <dbReference type="PROSITE" id="PS51352"/>
    </source>
</evidence>
<protein>
    <recommendedName>
        <fullName evidence="4">protein disulfide-isomerase</fullName>
        <ecNumber evidence="4">5.3.4.1</ecNumber>
    </recommendedName>
</protein>
<dbReference type="GO" id="GO:0034976">
    <property type="term" value="P:response to endoplasmic reticulum stress"/>
    <property type="evidence" value="ECO:0007669"/>
    <property type="project" value="TreeGrafter"/>
</dbReference>
<evidence type="ECO:0000313" key="16">
    <source>
        <dbReference type="Proteomes" id="UP000193560"/>
    </source>
</evidence>
<dbReference type="EMBL" id="MCGE01000009">
    <property type="protein sequence ID" value="ORZ18108.1"/>
    <property type="molecule type" value="Genomic_DNA"/>
</dbReference>
<feature type="compositionally biased region" description="Basic and acidic residues" evidence="12">
    <location>
        <begin position="585"/>
        <end position="596"/>
    </location>
</feature>
<evidence type="ECO:0000256" key="13">
    <source>
        <dbReference type="SAM" id="SignalP"/>
    </source>
</evidence>
<feature type="domain" description="Thioredoxin" evidence="14">
    <location>
        <begin position="381"/>
        <end position="509"/>
    </location>
</feature>
<evidence type="ECO:0000256" key="3">
    <source>
        <dbReference type="ARBA" id="ARBA00006347"/>
    </source>
</evidence>
<proteinExistence type="inferred from homology"/>